<evidence type="ECO:0000256" key="1">
    <source>
        <dbReference type="ARBA" id="ARBA00008999"/>
    </source>
</evidence>
<dbReference type="GO" id="GO:0006400">
    <property type="term" value="P:tRNA modification"/>
    <property type="evidence" value="ECO:0007669"/>
    <property type="project" value="TreeGrafter"/>
</dbReference>
<dbReference type="Gene3D" id="3.30.2350.10">
    <property type="entry name" value="Pseudouridine synthase"/>
    <property type="match status" value="1"/>
</dbReference>
<sequence length="310" mass="35097">VLNDVINGWFIIDKPQGMSSAAAVNKLKRFIKPSKIGHTGTLDPFASGILIAAIGEATKLIDYVMDQEKTYEFSIKWGVSTDTLDLTGSVTQTSAVIPTIVEITACIEEFKHNSIIKQQPPRYSALHINGKRAYEMARAGQEFSLIEREVFLRGIRLVNHANDVTTFEVSCGKGFYVRSLARDIANKLRACGHVSYLRRIKIGKFTQFDSIKLDYLLQLVHNACQLEMLFDFLQPVNALLDDILVLHINEQEIRALRQGKRIQVKNLNYREGQRLVVCDITGEKVIAVCIFQDSELIPKRVINDYRLKLK</sequence>
<keyword evidence="8" id="KW-1185">Reference proteome</keyword>
<keyword evidence="3" id="KW-0819">tRNA processing</keyword>
<feature type="non-terminal residue" evidence="7">
    <location>
        <position position="1"/>
    </location>
</feature>
<dbReference type="EMBL" id="CAJVAF010000115">
    <property type="protein sequence ID" value="CAG7590655.1"/>
    <property type="molecule type" value="Genomic_DNA"/>
</dbReference>
<dbReference type="CDD" id="cd02573">
    <property type="entry name" value="PseudoU_synth_EcTruB"/>
    <property type="match status" value="1"/>
</dbReference>
<evidence type="ECO:0000259" key="5">
    <source>
        <dbReference type="Pfam" id="PF01509"/>
    </source>
</evidence>
<dbReference type="Pfam" id="PF01509">
    <property type="entry name" value="TruB_N"/>
    <property type="match status" value="1"/>
</dbReference>
<dbReference type="NCBIfam" id="TIGR00431">
    <property type="entry name" value="TruB"/>
    <property type="match status" value="1"/>
</dbReference>
<proteinExistence type="inferred from homology"/>
<organism evidence="7 8">
    <name type="scientific">Hyalomma marginatum</name>
    <dbReference type="NCBI Taxonomy" id="34627"/>
    <lineage>
        <taxon>Eukaryota</taxon>
        <taxon>Metazoa</taxon>
        <taxon>Ecdysozoa</taxon>
        <taxon>Arthropoda</taxon>
        <taxon>Chelicerata</taxon>
        <taxon>Arachnida</taxon>
        <taxon>Acari</taxon>
        <taxon>Parasitiformes</taxon>
        <taxon>Ixodida</taxon>
        <taxon>Ixodoidea</taxon>
        <taxon>Ixodidae</taxon>
        <taxon>Hyalomminae</taxon>
        <taxon>Hyalomma</taxon>
    </lineage>
</organism>
<dbReference type="HAMAP" id="MF_01080">
    <property type="entry name" value="TruB_bact"/>
    <property type="match status" value="1"/>
</dbReference>
<dbReference type="InterPro" id="IPR020103">
    <property type="entry name" value="PsdUridine_synth_cat_dom_sf"/>
</dbReference>
<feature type="domain" description="tRNA pseudouridylate synthase B C-terminal" evidence="6">
    <location>
        <begin position="178"/>
        <end position="240"/>
    </location>
</feature>
<evidence type="ECO:0000256" key="3">
    <source>
        <dbReference type="ARBA" id="ARBA00022694"/>
    </source>
</evidence>
<dbReference type="InterPro" id="IPR014780">
    <property type="entry name" value="tRNA_psdUridine_synth_TruB"/>
</dbReference>
<dbReference type="EC" id="5.4.99.25" evidence="2"/>
<dbReference type="InterPro" id="IPR002501">
    <property type="entry name" value="PsdUridine_synth_N"/>
</dbReference>
<protein>
    <recommendedName>
        <fullName evidence="2">tRNA pseudouridine(55) synthase</fullName>
        <ecNumber evidence="2">5.4.99.25</ecNumber>
    </recommendedName>
</protein>
<evidence type="ECO:0000256" key="2">
    <source>
        <dbReference type="ARBA" id="ARBA00012787"/>
    </source>
</evidence>
<dbReference type="Proteomes" id="UP000837675">
    <property type="component" value="Unassembled WGS sequence"/>
</dbReference>
<evidence type="ECO:0000259" key="6">
    <source>
        <dbReference type="Pfam" id="PF16198"/>
    </source>
</evidence>
<dbReference type="Pfam" id="PF16198">
    <property type="entry name" value="TruB_C_2"/>
    <property type="match status" value="1"/>
</dbReference>
<dbReference type="InterPro" id="IPR032819">
    <property type="entry name" value="TruB_C"/>
</dbReference>
<reference evidence="7" key="1">
    <citation type="submission" date="2021-06" db="EMBL/GenBank/DDBJ databases">
        <authorList>
            <person name="Nardi T."/>
            <person name="Nardi T."/>
        </authorList>
    </citation>
    <scope>NUCLEOTIDE SEQUENCE</scope>
</reference>
<dbReference type="PANTHER" id="PTHR13767">
    <property type="entry name" value="TRNA-PSEUDOURIDINE SYNTHASE"/>
    <property type="match status" value="1"/>
</dbReference>
<gene>
    <name evidence="7" type="ORF">MHYMCMPASI_00339</name>
</gene>
<comment type="similarity">
    <text evidence="1">Belongs to the pseudouridine synthase TruB family.</text>
</comment>
<dbReference type="GO" id="GO:0160148">
    <property type="term" value="F:tRNA pseudouridine(55) synthase activity"/>
    <property type="evidence" value="ECO:0007669"/>
    <property type="project" value="UniProtKB-EC"/>
</dbReference>
<dbReference type="PANTHER" id="PTHR13767:SF2">
    <property type="entry name" value="PSEUDOURIDYLATE SYNTHASE TRUB1"/>
    <property type="match status" value="1"/>
</dbReference>
<evidence type="ECO:0000313" key="7">
    <source>
        <dbReference type="EMBL" id="CAG7590655.1"/>
    </source>
</evidence>
<accession>A0A8S4C0J9</accession>
<keyword evidence="4" id="KW-0413">Isomerase</keyword>
<evidence type="ECO:0000313" key="8">
    <source>
        <dbReference type="Proteomes" id="UP000837675"/>
    </source>
</evidence>
<name>A0A8S4C0J9_9ACAR</name>
<dbReference type="GO" id="GO:1990481">
    <property type="term" value="P:mRNA pseudouridine synthesis"/>
    <property type="evidence" value="ECO:0007669"/>
    <property type="project" value="TreeGrafter"/>
</dbReference>
<feature type="domain" description="Pseudouridine synthase II N-terminal" evidence="5">
    <location>
        <begin position="28"/>
        <end position="177"/>
    </location>
</feature>
<evidence type="ECO:0000256" key="4">
    <source>
        <dbReference type="ARBA" id="ARBA00023235"/>
    </source>
</evidence>
<comment type="caution">
    <text evidence="7">The sequence shown here is derived from an EMBL/GenBank/DDBJ whole genome shotgun (WGS) entry which is preliminary data.</text>
</comment>
<dbReference type="AlphaFoldDB" id="A0A8S4C0J9"/>
<dbReference type="SUPFAM" id="SSF55120">
    <property type="entry name" value="Pseudouridine synthase"/>
    <property type="match status" value="1"/>
</dbReference>
<dbReference type="GO" id="GO:0003723">
    <property type="term" value="F:RNA binding"/>
    <property type="evidence" value="ECO:0007669"/>
    <property type="project" value="InterPro"/>
</dbReference>